<accession>A0A9P0YVE3</accession>
<organism evidence="2 3">
    <name type="scientific">Cuscuta europaea</name>
    <name type="common">European dodder</name>
    <dbReference type="NCBI Taxonomy" id="41803"/>
    <lineage>
        <taxon>Eukaryota</taxon>
        <taxon>Viridiplantae</taxon>
        <taxon>Streptophyta</taxon>
        <taxon>Embryophyta</taxon>
        <taxon>Tracheophyta</taxon>
        <taxon>Spermatophyta</taxon>
        <taxon>Magnoliopsida</taxon>
        <taxon>eudicotyledons</taxon>
        <taxon>Gunneridae</taxon>
        <taxon>Pentapetalae</taxon>
        <taxon>asterids</taxon>
        <taxon>lamiids</taxon>
        <taxon>Solanales</taxon>
        <taxon>Convolvulaceae</taxon>
        <taxon>Cuscuteae</taxon>
        <taxon>Cuscuta</taxon>
        <taxon>Cuscuta subgen. Cuscuta</taxon>
    </lineage>
</organism>
<feature type="transmembrane region" description="Helical" evidence="1">
    <location>
        <begin position="89"/>
        <end position="114"/>
    </location>
</feature>
<keyword evidence="1" id="KW-0472">Membrane</keyword>
<dbReference type="EMBL" id="CAMAPE010000010">
    <property type="protein sequence ID" value="CAH9076711.1"/>
    <property type="molecule type" value="Genomic_DNA"/>
</dbReference>
<evidence type="ECO:0000313" key="3">
    <source>
        <dbReference type="Proteomes" id="UP001152484"/>
    </source>
</evidence>
<feature type="transmembrane region" description="Helical" evidence="1">
    <location>
        <begin position="21"/>
        <end position="43"/>
    </location>
</feature>
<evidence type="ECO:0000313" key="2">
    <source>
        <dbReference type="EMBL" id="CAH9076711.1"/>
    </source>
</evidence>
<sequence length="120" mass="14120">MSERMKHIATRAPVPLFFSKMIFVHTLIHIFVNTYVCESFFFVSEHRFTNNVLHKQNIVCEPGSQTKKSFTNMVCIRCVQECVHQAWLYFFYCLGCYHIIAAGFLFVLPASYLFQNMFTL</sequence>
<dbReference type="AlphaFoldDB" id="A0A9P0YVE3"/>
<proteinExistence type="predicted"/>
<keyword evidence="3" id="KW-1185">Reference proteome</keyword>
<keyword evidence="1" id="KW-1133">Transmembrane helix</keyword>
<reference evidence="2" key="1">
    <citation type="submission" date="2022-07" db="EMBL/GenBank/DDBJ databases">
        <authorList>
            <person name="Macas J."/>
            <person name="Novak P."/>
            <person name="Neumann P."/>
        </authorList>
    </citation>
    <scope>NUCLEOTIDE SEQUENCE</scope>
</reference>
<keyword evidence="1" id="KW-0812">Transmembrane</keyword>
<gene>
    <name evidence="2" type="ORF">CEURO_LOCUS5963</name>
</gene>
<comment type="caution">
    <text evidence="2">The sequence shown here is derived from an EMBL/GenBank/DDBJ whole genome shotgun (WGS) entry which is preliminary data.</text>
</comment>
<dbReference type="Proteomes" id="UP001152484">
    <property type="component" value="Unassembled WGS sequence"/>
</dbReference>
<protein>
    <submittedName>
        <fullName evidence="2">Uncharacterized protein</fullName>
    </submittedName>
</protein>
<evidence type="ECO:0000256" key="1">
    <source>
        <dbReference type="SAM" id="Phobius"/>
    </source>
</evidence>
<name>A0A9P0YVE3_CUSEU</name>